<organism evidence="2 3">
    <name type="scientific">Xenopus laevis</name>
    <name type="common">African clawed frog</name>
    <dbReference type="NCBI Taxonomy" id="8355"/>
    <lineage>
        <taxon>Eukaryota</taxon>
        <taxon>Metazoa</taxon>
        <taxon>Chordata</taxon>
        <taxon>Craniata</taxon>
        <taxon>Vertebrata</taxon>
        <taxon>Euteleostomi</taxon>
        <taxon>Amphibia</taxon>
        <taxon>Batrachia</taxon>
        <taxon>Anura</taxon>
        <taxon>Pipoidea</taxon>
        <taxon>Pipidae</taxon>
        <taxon>Xenopodinae</taxon>
        <taxon>Xenopus</taxon>
        <taxon>Xenopus</taxon>
    </lineage>
</organism>
<dbReference type="EMBL" id="CM004472">
    <property type="protein sequence ID" value="OCT84073.1"/>
    <property type="molecule type" value="Genomic_DNA"/>
</dbReference>
<feature type="region of interest" description="Disordered" evidence="1">
    <location>
        <begin position="340"/>
        <end position="365"/>
    </location>
</feature>
<dbReference type="AlphaFoldDB" id="A0A974D2R6"/>
<dbReference type="Proteomes" id="UP000694892">
    <property type="component" value="Chromosome 4L"/>
</dbReference>
<name>A0A974D2R6_XENLA</name>
<evidence type="ECO:0000313" key="3">
    <source>
        <dbReference type="Proteomes" id="UP000694892"/>
    </source>
</evidence>
<feature type="region of interest" description="Disordered" evidence="1">
    <location>
        <begin position="584"/>
        <end position="637"/>
    </location>
</feature>
<feature type="region of interest" description="Disordered" evidence="1">
    <location>
        <begin position="1"/>
        <end position="54"/>
    </location>
</feature>
<sequence>MGRRVDRDSSDSLESTGEESVSQEHAGCNKEESPQQDVLMGHRVDRNEFGRGDLNLGTVDVCVGDANCQGKAEPRVPDRCSTQVTCAHSLVTEHPAESGTQELFRVHRKEGSVGQEKVHMVLHKDSGEDRLKGDMSRSGKENETSHDCLWKENVEIQGNGEKSPRQSVSACREVERDHQGNGKKVALVDVLIPENDQPTEQLLCERQDSQQPPDLNSDEQRNCLKDIDRSNQEVLWDYKDRGKRADKNSQDLYRGVDEMDDEMVQGAEGSICMEMRLKEFANLKKSDKMQNYNELETKCSVNWSRDYVGKGDGVTSIEGLMFFKDGFQEKSYRGNILSVSEKNSEKCPEDEERSPGNGSSGSAEGADMEIAISCSAGCKERGMGSESWNPCWEGEMKEVKNFANHHQADADGSPCVLQHNQEAKVEAQSTWCWCLQLYLGEMGGSDPSDGETLVEMKSPGCGYSVNSTLKFGENSSEDNGEENGDEITEAHVSCKKREKARDTPELQEWVNWWQGWSGSCRKGTGRRRGKGVPVLGYRGEARGSGQKQQDVWVLREWTRKDGVRHVGGQGVPAGEVWVLREDERGKQNPAWPLKEQDVWVPREPRKEKEDQLSGNSKWPAWSAKSGILDKSMADLLN</sequence>
<feature type="region of interest" description="Disordered" evidence="1">
    <location>
        <begin position="154"/>
        <end position="179"/>
    </location>
</feature>
<feature type="compositionally biased region" description="Basic and acidic residues" evidence="1">
    <location>
        <begin position="40"/>
        <end position="51"/>
    </location>
</feature>
<accession>A0A974D2R6</accession>
<protein>
    <submittedName>
        <fullName evidence="2">Uncharacterized protein</fullName>
    </submittedName>
</protein>
<reference evidence="3" key="1">
    <citation type="journal article" date="2016" name="Nature">
        <title>Genome evolution in the allotetraploid frog Xenopus laevis.</title>
        <authorList>
            <person name="Session A.M."/>
            <person name="Uno Y."/>
            <person name="Kwon T."/>
            <person name="Chapman J.A."/>
            <person name="Toyoda A."/>
            <person name="Takahashi S."/>
            <person name="Fukui A."/>
            <person name="Hikosaka A."/>
            <person name="Suzuki A."/>
            <person name="Kondo M."/>
            <person name="van Heeringen S.J."/>
            <person name="Quigley I."/>
            <person name="Heinz S."/>
            <person name="Ogino H."/>
            <person name="Ochi H."/>
            <person name="Hellsten U."/>
            <person name="Lyons J.B."/>
            <person name="Simakov O."/>
            <person name="Putnam N."/>
            <person name="Stites J."/>
            <person name="Kuroki Y."/>
            <person name="Tanaka T."/>
            <person name="Michiue T."/>
            <person name="Watanabe M."/>
            <person name="Bogdanovic O."/>
            <person name="Lister R."/>
            <person name="Georgiou G."/>
            <person name="Paranjpe S.S."/>
            <person name="van Kruijsbergen I."/>
            <person name="Shu S."/>
            <person name="Carlson J."/>
            <person name="Kinoshita T."/>
            <person name="Ohta Y."/>
            <person name="Mawaribuchi S."/>
            <person name="Jenkins J."/>
            <person name="Grimwood J."/>
            <person name="Schmutz J."/>
            <person name="Mitros T."/>
            <person name="Mozaffari S.V."/>
            <person name="Suzuki Y."/>
            <person name="Haramoto Y."/>
            <person name="Yamamoto T.S."/>
            <person name="Takagi C."/>
            <person name="Heald R."/>
            <person name="Miller K."/>
            <person name="Haudenschild C."/>
            <person name="Kitzman J."/>
            <person name="Nakayama T."/>
            <person name="Izutsu Y."/>
            <person name="Robert J."/>
            <person name="Fortriede J."/>
            <person name="Burns K."/>
            <person name="Lotay V."/>
            <person name="Karimi K."/>
            <person name="Yasuoka Y."/>
            <person name="Dichmann D.S."/>
            <person name="Flajnik M.F."/>
            <person name="Houston D.W."/>
            <person name="Shendure J."/>
            <person name="DuPasquier L."/>
            <person name="Vize P.D."/>
            <person name="Zorn A.M."/>
            <person name="Ito M."/>
            <person name="Marcotte E.M."/>
            <person name="Wallingford J.B."/>
            <person name="Ito Y."/>
            <person name="Asashima M."/>
            <person name="Ueno N."/>
            <person name="Matsuda Y."/>
            <person name="Veenstra G.J."/>
            <person name="Fujiyama A."/>
            <person name="Harland R.M."/>
            <person name="Taira M."/>
            <person name="Rokhsar D.S."/>
        </authorList>
    </citation>
    <scope>NUCLEOTIDE SEQUENCE [LARGE SCALE GENOMIC DNA]</scope>
    <source>
        <strain evidence="3">J</strain>
    </source>
</reference>
<feature type="compositionally biased region" description="Basic and acidic residues" evidence="1">
    <location>
        <begin position="594"/>
        <end position="611"/>
    </location>
</feature>
<gene>
    <name evidence="2" type="ORF">XELAEV_18022211mg</name>
</gene>
<feature type="compositionally biased region" description="Basic and acidic residues" evidence="1">
    <location>
        <begin position="1"/>
        <end position="10"/>
    </location>
</feature>
<evidence type="ECO:0000256" key="1">
    <source>
        <dbReference type="SAM" id="MobiDB-lite"/>
    </source>
</evidence>
<proteinExistence type="predicted"/>
<evidence type="ECO:0000313" key="2">
    <source>
        <dbReference type="EMBL" id="OCT84073.1"/>
    </source>
</evidence>